<feature type="non-terminal residue" evidence="2">
    <location>
        <position position="1"/>
    </location>
</feature>
<reference evidence="3" key="1">
    <citation type="submission" date="2022-10" db="EMBL/GenBank/DDBJ databases">
        <title>Genome assembly of Pristionchus species.</title>
        <authorList>
            <person name="Yoshida K."/>
            <person name="Sommer R.J."/>
        </authorList>
    </citation>
    <scope>NUCLEOTIDE SEQUENCE [LARGE SCALE GENOMIC DNA]</scope>
    <source>
        <strain evidence="3">RS5460</strain>
    </source>
</reference>
<dbReference type="InterPro" id="IPR053220">
    <property type="entry name" value="Nematode_rcpt-like_serp_H"/>
</dbReference>
<dbReference type="Pfam" id="PF10327">
    <property type="entry name" value="7TM_GPCR_Sri"/>
    <property type="match status" value="1"/>
</dbReference>
<keyword evidence="1" id="KW-0472">Membrane</keyword>
<sequence length="164" mass="18781">PMQGIYLSPELQSTIQIGQRILLSFSCFCNLIAFICLIKETPENQSKFRYYLCYIQILVVINDVNLGILFQAFPLFPVFGAYCDGIMCRLGVPIRYSFALTIAIIGNIGASIIICFFYRHQSLVKVRFTELQRTFGDLNWIRQRGLYRIFTKTPSVMAVPMVAL</sequence>
<feature type="transmembrane region" description="Helical" evidence="1">
    <location>
        <begin position="20"/>
        <end position="38"/>
    </location>
</feature>
<feature type="non-terminal residue" evidence="2">
    <location>
        <position position="164"/>
    </location>
</feature>
<evidence type="ECO:0000313" key="3">
    <source>
        <dbReference type="Proteomes" id="UP001328107"/>
    </source>
</evidence>
<keyword evidence="3" id="KW-1185">Reference proteome</keyword>
<evidence type="ECO:0000256" key="1">
    <source>
        <dbReference type="SAM" id="Phobius"/>
    </source>
</evidence>
<feature type="transmembrane region" description="Helical" evidence="1">
    <location>
        <begin position="50"/>
        <end position="76"/>
    </location>
</feature>
<dbReference type="AlphaFoldDB" id="A0AAN5CMK2"/>
<name>A0AAN5CMK2_9BILA</name>
<keyword evidence="1" id="KW-1133">Transmembrane helix</keyword>
<proteinExistence type="predicted"/>
<accession>A0AAN5CMK2</accession>
<organism evidence="2 3">
    <name type="scientific">Pristionchus mayeri</name>
    <dbReference type="NCBI Taxonomy" id="1317129"/>
    <lineage>
        <taxon>Eukaryota</taxon>
        <taxon>Metazoa</taxon>
        <taxon>Ecdysozoa</taxon>
        <taxon>Nematoda</taxon>
        <taxon>Chromadorea</taxon>
        <taxon>Rhabditida</taxon>
        <taxon>Rhabditina</taxon>
        <taxon>Diplogasteromorpha</taxon>
        <taxon>Diplogasteroidea</taxon>
        <taxon>Neodiplogasteridae</taxon>
        <taxon>Pristionchus</taxon>
    </lineage>
</organism>
<comment type="caution">
    <text evidence="2">The sequence shown here is derived from an EMBL/GenBank/DDBJ whole genome shotgun (WGS) entry which is preliminary data.</text>
</comment>
<gene>
    <name evidence="2" type="ORF">PMAYCL1PPCAC_17405</name>
</gene>
<dbReference type="Proteomes" id="UP001328107">
    <property type="component" value="Unassembled WGS sequence"/>
</dbReference>
<dbReference type="EMBL" id="BTRK01000004">
    <property type="protein sequence ID" value="GMR47210.1"/>
    <property type="molecule type" value="Genomic_DNA"/>
</dbReference>
<keyword evidence="1" id="KW-0812">Transmembrane</keyword>
<dbReference type="PANTHER" id="PTHR22941">
    <property type="entry name" value="SERPENTINE RECEPTOR"/>
    <property type="match status" value="1"/>
</dbReference>
<dbReference type="PANTHER" id="PTHR22941:SF26">
    <property type="entry name" value="SERPENTINE RECEPTOR, CLASS H"/>
    <property type="match status" value="1"/>
</dbReference>
<evidence type="ECO:0008006" key="4">
    <source>
        <dbReference type="Google" id="ProtNLM"/>
    </source>
</evidence>
<protein>
    <recommendedName>
        <fullName evidence="4">G protein-coupled receptor</fullName>
    </recommendedName>
</protein>
<dbReference type="InterPro" id="IPR019429">
    <property type="entry name" value="7TM_GPCR_serpentine_rcpt_Sri"/>
</dbReference>
<feature type="transmembrane region" description="Helical" evidence="1">
    <location>
        <begin position="96"/>
        <end position="118"/>
    </location>
</feature>
<evidence type="ECO:0000313" key="2">
    <source>
        <dbReference type="EMBL" id="GMR47210.1"/>
    </source>
</evidence>